<keyword evidence="13" id="KW-1185">Reference proteome</keyword>
<feature type="transmembrane region" description="Helical" evidence="10">
    <location>
        <begin position="643"/>
        <end position="665"/>
    </location>
</feature>
<dbReference type="InterPro" id="IPR045262">
    <property type="entry name" value="STP/PLT_plant"/>
</dbReference>
<feature type="transmembrane region" description="Helical" evidence="10">
    <location>
        <begin position="427"/>
        <end position="446"/>
    </location>
</feature>
<evidence type="ECO:0000313" key="12">
    <source>
        <dbReference type="EnsemblPlants" id="LPERR11G17000.1"/>
    </source>
</evidence>
<evidence type="ECO:0000313" key="13">
    <source>
        <dbReference type="Proteomes" id="UP000032180"/>
    </source>
</evidence>
<dbReference type="Gene3D" id="1.20.1250.20">
    <property type="entry name" value="MFS general substrate transporter like domains"/>
    <property type="match status" value="4"/>
</dbReference>
<comment type="subcellular location">
    <subcellularLocation>
        <location evidence="1">Membrane</location>
        <topology evidence="1">Multi-pass membrane protein</topology>
    </subcellularLocation>
</comment>
<dbReference type="Pfam" id="PF00083">
    <property type="entry name" value="Sugar_tr"/>
    <property type="match status" value="3"/>
</dbReference>
<proteinExistence type="inferred from homology"/>
<dbReference type="PROSITE" id="PS00216">
    <property type="entry name" value="SUGAR_TRANSPORT_1"/>
    <property type="match status" value="1"/>
</dbReference>
<keyword evidence="8 10" id="KW-0472">Membrane</keyword>
<dbReference type="InterPro" id="IPR003663">
    <property type="entry name" value="Sugar/inositol_transpt"/>
</dbReference>
<dbReference type="EnsemblPlants" id="LPERR11G17000.1">
    <property type="protein sequence ID" value="LPERR11G17000.1"/>
    <property type="gene ID" value="LPERR11G17000"/>
</dbReference>
<sequence length="806" mass="83631">MAHAGGDDDTATTATAPLLASPLPKPGDDKPRCNMYAFGCATLASMTTILMGYNLALMSGAQLFMKEDIGLTDEQIEVLAGSMNVFMLVSILAAGWTADALGRRGTLVLANVLLMAGALAMSLGATYAALMAARFVTSVGVGFSLVVAPVYNAEISPTSARGVLSSLLDQASGIDAIVLYSPLVFKRAGISSNTSVLAATVAVGVVKTCFILAATLLSDRLGRRPLLLASTGGIMPLRLRAQGSSLGMAVNRLTCGVVSMTFISLAGGITMPGCFFLYAGVAAMACVFVYFRLPETKGRSLEDMDVLFAKHPKKTNTSLSRTVATMTHDGDAAAAAAAPLLVSSGDKPCRRGTTFAFGCATLASMTTILMGYNLALMSGAQLFMKEDIGLTDGEIEVLTGSMNVFMLVSILAAGWAADVLGRRGTLVLANAFLMAGALAMSLGGSYGELMSARFVTSVGVGLARVVAPVYNAEISPPSIRGVLTSLLDMFVNVGILLSYVSNYALAGLPVHLGWRVMFGIGVVPPVLLAAGVLAMPESPRWLAMRGRHGDARAVLVRVSDTVAEADLRLEEITHAVAAPRDAAAGGGGAGVWRELIFRPTATVQRILAGVIGLQFFQQASGIDAIVLYSPLVFKRAGISSNTSVLATTIAIGVVKTSFILVATLLSDRLGRRPLLLASTGGMVVTLTTLALTLRVSSPSSSTASVASVMAFVAAFSVGLGPTTATYTAEVMPLRLRAQGASIGIAVNRLACGAVTMTFISLADGITMAGCFFLYAGVAAATFVFVYVWLPETKGRSLEDMDVIFDK</sequence>
<feature type="transmembrane region" description="Helical" evidence="10">
    <location>
        <begin position="512"/>
        <end position="535"/>
    </location>
</feature>
<feature type="transmembrane region" description="Helical" evidence="10">
    <location>
        <begin position="195"/>
        <end position="217"/>
    </location>
</feature>
<feature type="region of interest" description="Disordered" evidence="9">
    <location>
        <begin position="1"/>
        <end position="26"/>
    </location>
</feature>
<dbReference type="PANTHER" id="PTHR23500">
    <property type="entry name" value="SOLUTE CARRIER FAMILY 2, FACILITATED GLUCOSE TRANSPORTER"/>
    <property type="match status" value="1"/>
</dbReference>
<feature type="transmembrane region" description="Helical" evidence="10">
    <location>
        <begin position="482"/>
        <end position="500"/>
    </location>
</feature>
<accession>A0A0D9XUG9</accession>
<evidence type="ECO:0000256" key="3">
    <source>
        <dbReference type="ARBA" id="ARBA00022448"/>
    </source>
</evidence>
<keyword evidence="6" id="KW-0769">Symport</keyword>
<evidence type="ECO:0000256" key="9">
    <source>
        <dbReference type="SAM" id="MobiDB-lite"/>
    </source>
</evidence>
<feature type="transmembrane region" description="Helical" evidence="10">
    <location>
        <begin position="355"/>
        <end position="375"/>
    </location>
</feature>
<reference evidence="12 13" key="1">
    <citation type="submission" date="2012-08" db="EMBL/GenBank/DDBJ databases">
        <title>Oryza genome evolution.</title>
        <authorList>
            <person name="Wing R.A."/>
        </authorList>
    </citation>
    <scope>NUCLEOTIDE SEQUENCE</scope>
</reference>
<dbReference type="InterPro" id="IPR005829">
    <property type="entry name" value="Sugar_transporter_CS"/>
</dbReference>
<evidence type="ECO:0000256" key="4">
    <source>
        <dbReference type="ARBA" id="ARBA00022597"/>
    </source>
</evidence>
<feature type="transmembrane region" description="Helical" evidence="10">
    <location>
        <begin position="674"/>
        <end position="693"/>
    </location>
</feature>
<reference evidence="13" key="2">
    <citation type="submission" date="2013-12" db="EMBL/GenBank/DDBJ databases">
        <authorList>
            <person name="Yu Y."/>
            <person name="Lee S."/>
            <person name="de Baynast K."/>
            <person name="Wissotski M."/>
            <person name="Liu L."/>
            <person name="Talag J."/>
            <person name="Goicoechea J."/>
            <person name="Angelova A."/>
            <person name="Jetty R."/>
            <person name="Kudrna D."/>
            <person name="Golser W."/>
            <person name="Rivera L."/>
            <person name="Zhang J."/>
            <person name="Wing R."/>
        </authorList>
    </citation>
    <scope>NUCLEOTIDE SEQUENCE</scope>
</reference>
<evidence type="ECO:0000256" key="6">
    <source>
        <dbReference type="ARBA" id="ARBA00022847"/>
    </source>
</evidence>
<feature type="compositionally biased region" description="Low complexity" evidence="9">
    <location>
        <begin position="11"/>
        <end position="22"/>
    </location>
</feature>
<feature type="transmembrane region" description="Helical" evidence="10">
    <location>
        <begin position="35"/>
        <end position="56"/>
    </location>
</feature>
<dbReference type="NCBIfam" id="TIGR00879">
    <property type="entry name" value="SP"/>
    <property type="match status" value="1"/>
</dbReference>
<comment type="similarity">
    <text evidence="2">Belongs to the major facilitator superfamily. Sugar transporter (TC 2.A.1.1) family.</text>
</comment>
<feature type="domain" description="Major facilitator superfamily (MFS) profile" evidence="11">
    <location>
        <begin position="359"/>
        <end position="793"/>
    </location>
</feature>
<feature type="transmembrane region" description="Helical" evidence="10">
    <location>
        <begin position="705"/>
        <end position="728"/>
    </location>
</feature>
<dbReference type="AlphaFoldDB" id="A0A0D9XUG9"/>
<dbReference type="SUPFAM" id="SSF103473">
    <property type="entry name" value="MFS general substrate transporter"/>
    <property type="match status" value="3"/>
</dbReference>
<dbReference type="InterPro" id="IPR020846">
    <property type="entry name" value="MFS_dom"/>
</dbReference>
<dbReference type="Proteomes" id="UP000032180">
    <property type="component" value="Chromosome 11"/>
</dbReference>
<dbReference type="Gramene" id="LPERR11G17000.1">
    <property type="protein sequence ID" value="LPERR11G17000.1"/>
    <property type="gene ID" value="LPERR11G17000"/>
</dbReference>
<dbReference type="InterPro" id="IPR036259">
    <property type="entry name" value="MFS_trans_sf"/>
</dbReference>
<organism evidence="12 13">
    <name type="scientific">Leersia perrieri</name>
    <dbReference type="NCBI Taxonomy" id="77586"/>
    <lineage>
        <taxon>Eukaryota</taxon>
        <taxon>Viridiplantae</taxon>
        <taxon>Streptophyta</taxon>
        <taxon>Embryophyta</taxon>
        <taxon>Tracheophyta</taxon>
        <taxon>Spermatophyta</taxon>
        <taxon>Magnoliopsida</taxon>
        <taxon>Liliopsida</taxon>
        <taxon>Poales</taxon>
        <taxon>Poaceae</taxon>
        <taxon>BOP clade</taxon>
        <taxon>Oryzoideae</taxon>
        <taxon>Oryzeae</taxon>
        <taxon>Oryzinae</taxon>
        <taxon>Leersia</taxon>
    </lineage>
</organism>
<feature type="transmembrane region" description="Helical" evidence="10">
    <location>
        <begin position="275"/>
        <end position="293"/>
    </location>
</feature>
<dbReference type="PRINTS" id="PR00171">
    <property type="entry name" value="SUGRTRNSPORT"/>
</dbReference>
<feature type="transmembrane region" description="Helical" evidence="10">
    <location>
        <begin position="740"/>
        <end position="759"/>
    </location>
</feature>
<feature type="transmembrane region" description="Helical" evidence="10">
    <location>
        <begin position="765"/>
        <end position="789"/>
    </location>
</feature>
<evidence type="ECO:0000256" key="5">
    <source>
        <dbReference type="ARBA" id="ARBA00022692"/>
    </source>
</evidence>
<evidence type="ECO:0000256" key="10">
    <source>
        <dbReference type="SAM" id="Phobius"/>
    </source>
</evidence>
<evidence type="ECO:0000259" key="11">
    <source>
        <dbReference type="PROSITE" id="PS50850"/>
    </source>
</evidence>
<keyword evidence="5 10" id="KW-0812">Transmembrane</keyword>
<dbReference type="GO" id="GO:0015144">
    <property type="term" value="F:carbohydrate transmembrane transporter activity"/>
    <property type="evidence" value="ECO:0007669"/>
    <property type="project" value="InterPro"/>
</dbReference>
<dbReference type="GO" id="GO:0016020">
    <property type="term" value="C:membrane"/>
    <property type="evidence" value="ECO:0007669"/>
    <property type="project" value="UniProtKB-SubCell"/>
</dbReference>
<dbReference type="GO" id="GO:0015293">
    <property type="term" value="F:symporter activity"/>
    <property type="evidence" value="ECO:0007669"/>
    <property type="project" value="UniProtKB-KW"/>
</dbReference>
<dbReference type="PROSITE" id="PS50850">
    <property type="entry name" value="MFS"/>
    <property type="match status" value="1"/>
</dbReference>
<protein>
    <recommendedName>
        <fullName evidence="11">Major facilitator superfamily (MFS) profile domain-containing protein</fullName>
    </recommendedName>
</protein>
<reference evidence="12" key="3">
    <citation type="submission" date="2015-04" db="UniProtKB">
        <authorList>
            <consortium name="EnsemblPlants"/>
        </authorList>
    </citation>
    <scope>IDENTIFICATION</scope>
</reference>
<evidence type="ECO:0000256" key="2">
    <source>
        <dbReference type="ARBA" id="ARBA00010992"/>
    </source>
</evidence>
<keyword evidence="4" id="KW-0762">Sugar transport</keyword>
<dbReference type="InterPro" id="IPR005828">
    <property type="entry name" value="MFS_sugar_transport-like"/>
</dbReference>
<dbReference type="FunFam" id="1.20.1250.20:FF:000025">
    <property type="entry name" value="probable polyol transporter 4"/>
    <property type="match status" value="1"/>
</dbReference>
<evidence type="ECO:0000256" key="1">
    <source>
        <dbReference type="ARBA" id="ARBA00004141"/>
    </source>
</evidence>
<keyword evidence="3" id="KW-0813">Transport</keyword>
<keyword evidence="7 10" id="KW-1133">Transmembrane helix</keyword>
<feature type="transmembrane region" description="Helical" evidence="10">
    <location>
        <begin position="395"/>
        <end position="415"/>
    </location>
</feature>
<feature type="transmembrane region" description="Helical" evidence="10">
    <location>
        <begin position="108"/>
        <end position="129"/>
    </location>
</feature>
<feature type="transmembrane region" description="Helical" evidence="10">
    <location>
        <begin position="76"/>
        <end position="96"/>
    </location>
</feature>
<evidence type="ECO:0000256" key="7">
    <source>
        <dbReference type="ARBA" id="ARBA00022989"/>
    </source>
</evidence>
<dbReference type="PANTHER" id="PTHR23500:SF17">
    <property type="entry name" value="POLYOL TRANSPORTER 2-RELATED"/>
    <property type="match status" value="1"/>
</dbReference>
<name>A0A0D9XUG9_9ORYZ</name>
<evidence type="ECO:0000256" key="8">
    <source>
        <dbReference type="ARBA" id="ARBA00023136"/>
    </source>
</evidence>